<evidence type="ECO:0000313" key="1">
    <source>
        <dbReference type="EMBL" id="TFE83766.1"/>
    </source>
</evidence>
<proteinExistence type="predicted"/>
<protein>
    <submittedName>
        <fullName evidence="1">Uncharacterized protein</fullName>
    </submittedName>
</protein>
<reference evidence="1 2" key="1">
    <citation type="submission" date="2017-03" db="EMBL/GenBank/DDBJ databases">
        <title>Isolation of Levoglucosan Utilizing Bacteria.</title>
        <authorList>
            <person name="Arya A.S."/>
        </authorList>
    </citation>
    <scope>NUCLEOTIDE SEQUENCE [LARGE SCALE GENOMIC DNA]</scope>
    <source>
        <strain evidence="1 2">MEC069</strain>
    </source>
</reference>
<accession>A0A4Y8PSH1</accession>
<dbReference type="EMBL" id="MYFO01000043">
    <property type="protein sequence ID" value="TFE83766.1"/>
    <property type="molecule type" value="Genomic_DNA"/>
</dbReference>
<keyword evidence="2" id="KW-1185">Reference proteome</keyword>
<comment type="caution">
    <text evidence="1">The sequence shown here is derived from an EMBL/GenBank/DDBJ whole genome shotgun (WGS) entry which is preliminary data.</text>
</comment>
<evidence type="ECO:0000313" key="2">
    <source>
        <dbReference type="Proteomes" id="UP000298246"/>
    </source>
</evidence>
<dbReference type="Proteomes" id="UP000298246">
    <property type="component" value="Unassembled WGS sequence"/>
</dbReference>
<name>A0A4Y8PSH1_9BACL</name>
<dbReference type="RefSeq" id="WP_134756843.1">
    <property type="nucleotide sequence ID" value="NZ_MYFO02000009.1"/>
</dbReference>
<gene>
    <name evidence="1" type="ORF">B5M42_22065</name>
</gene>
<organism evidence="1 2">
    <name type="scientific">Paenibacillus athensensis</name>
    <dbReference type="NCBI Taxonomy" id="1967502"/>
    <lineage>
        <taxon>Bacteria</taxon>
        <taxon>Bacillati</taxon>
        <taxon>Bacillota</taxon>
        <taxon>Bacilli</taxon>
        <taxon>Bacillales</taxon>
        <taxon>Paenibacillaceae</taxon>
        <taxon>Paenibacillus</taxon>
    </lineage>
</organism>
<dbReference type="AlphaFoldDB" id="A0A4Y8PSH1"/>
<sequence>MKKIISISITLIAVIVILWGGKGYVAGYHITVLFKKGATIEIAEDTVKMLKGNSKCSNAGKLDANNNKDIVVVCYIEKKGAYFQVVSLMNKVREDNLWVDQIGFDKDFRDKEREN</sequence>